<reference evidence="2 3" key="1">
    <citation type="submission" date="2019-01" db="EMBL/GenBank/DDBJ databases">
        <authorList>
            <person name="Chen W.-M."/>
        </authorList>
    </citation>
    <scope>NUCLEOTIDE SEQUENCE [LARGE SCALE GENOMIC DNA]</scope>
    <source>
        <strain evidence="2 3">CCP-7</strain>
    </source>
</reference>
<evidence type="ECO:0000259" key="1">
    <source>
        <dbReference type="Pfam" id="PF13490"/>
    </source>
</evidence>
<gene>
    <name evidence="2" type="ORF">EOD43_14060</name>
</gene>
<comment type="caution">
    <text evidence="2">The sequence shown here is derived from an EMBL/GenBank/DDBJ whole genome shotgun (WGS) entry which is preliminary data.</text>
</comment>
<protein>
    <submittedName>
        <fullName evidence="2">Anti-sigma factor</fullName>
    </submittedName>
</protein>
<proteinExistence type="predicted"/>
<sequence>MWWAAVTDRVTDLDINAYIDGELDLQRRLAVEEHLAHDPAAAARVMADLSIRTALRLLHGESRHGGAEHAPASLVQDAERLETHLAARPSPRPRRMGWAAAALLVAGVGTASLTLNPKGAEASPPSYVADAAMAFRTGLLRVNMKSQREDEVFDRRDIAEWTRIRVPVLPDGWRVTDVQVVPSDEGPALQIMVRTDKGNVASVFAVRSAAAAPIRPVSVRHGDTSVAYWRNGDIAYALTGMEAPDALDLAAEDLADNRLE</sequence>
<dbReference type="Proteomes" id="UP000282971">
    <property type="component" value="Unassembled WGS sequence"/>
</dbReference>
<dbReference type="OrthoDB" id="9152892at2"/>
<dbReference type="Pfam" id="PF13490">
    <property type="entry name" value="zf-HC2"/>
    <property type="match status" value="1"/>
</dbReference>
<accession>A0A437MBE4</accession>
<feature type="domain" description="Putative zinc-finger" evidence="1">
    <location>
        <begin position="15"/>
        <end position="37"/>
    </location>
</feature>
<name>A0A437MBE4_9SPHN</name>
<dbReference type="InterPro" id="IPR027383">
    <property type="entry name" value="Znf_put"/>
</dbReference>
<dbReference type="EMBL" id="SACN01000001">
    <property type="protein sequence ID" value="RVT94883.1"/>
    <property type="molecule type" value="Genomic_DNA"/>
</dbReference>
<evidence type="ECO:0000313" key="2">
    <source>
        <dbReference type="EMBL" id="RVT94883.1"/>
    </source>
</evidence>
<organism evidence="2 3">
    <name type="scientific">Sphingomonas crocodyli</name>
    <dbReference type="NCBI Taxonomy" id="1979270"/>
    <lineage>
        <taxon>Bacteria</taxon>
        <taxon>Pseudomonadati</taxon>
        <taxon>Pseudomonadota</taxon>
        <taxon>Alphaproteobacteria</taxon>
        <taxon>Sphingomonadales</taxon>
        <taxon>Sphingomonadaceae</taxon>
        <taxon>Sphingomonas</taxon>
    </lineage>
</organism>
<dbReference type="AlphaFoldDB" id="A0A437MBE4"/>
<evidence type="ECO:0000313" key="3">
    <source>
        <dbReference type="Proteomes" id="UP000282971"/>
    </source>
</evidence>
<keyword evidence="3" id="KW-1185">Reference proteome</keyword>